<proteinExistence type="predicted"/>
<dbReference type="EMBL" id="MN739120">
    <property type="protein sequence ID" value="QHS89774.1"/>
    <property type="molecule type" value="Genomic_DNA"/>
</dbReference>
<dbReference type="InterPro" id="IPR050369">
    <property type="entry name" value="RBOH/FRE"/>
</dbReference>
<dbReference type="PANTHER" id="PTHR11972">
    <property type="entry name" value="NADPH OXIDASE"/>
    <property type="match status" value="1"/>
</dbReference>
<dbReference type="Gene3D" id="3.40.50.80">
    <property type="entry name" value="Nucleotide-binding domain of ferredoxin-NADP reductase (FNR) module"/>
    <property type="match status" value="1"/>
</dbReference>
<dbReference type="PROSITE" id="PS51384">
    <property type="entry name" value="FAD_FR"/>
    <property type="match status" value="1"/>
</dbReference>
<feature type="domain" description="FAD-binding FR-type" evidence="3">
    <location>
        <begin position="199"/>
        <end position="303"/>
    </location>
</feature>
<name>A0A6C0BD94_9ZZZZ</name>
<reference evidence="4" key="1">
    <citation type="journal article" date="2020" name="Nature">
        <title>Giant virus diversity and host interactions through global metagenomics.</title>
        <authorList>
            <person name="Schulz F."/>
            <person name="Roux S."/>
            <person name="Paez-Espino D."/>
            <person name="Jungbluth S."/>
            <person name="Walsh D.A."/>
            <person name="Denef V.J."/>
            <person name="McMahon K.D."/>
            <person name="Konstantinidis K.T."/>
            <person name="Eloe-Fadrosh E.A."/>
            <person name="Kyrpides N.C."/>
            <person name="Woyke T."/>
        </authorList>
    </citation>
    <scope>NUCLEOTIDE SEQUENCE</scope>
    <source>
        <strain evidence="4">GVMAG-M-3300010160-4</strain>
    </source>
</reference>
<dbReference type="InterPro" id="IPR039261">
    <property type="entry name" value="FNR_nucleotide-bd"/>
</dbReference>
<keyword evidence="2" id="KW-1133">Transmembrane helix</keyword>
<dbReference type="SUPFAM" id="SSF52343">
    <property type="entry name" value="Ferredoxin reductase-like, C-terminal NADP-linked domain"/>
    <property type="match status" value="1"/>
</dbReference>
<dbReference type="Pfam" id="PF08022">
    <property type="entry name" value="FAD_binding_8"/>
    <property type="match status" value="1"/>
</dbReference>
<organism evidence="4">
    <name type="scientific">viral metagenome</name>
    <dbReference type="NCBI Taxonomy" id="1070528"/>
    <lineage>
        <taxon>unclassified sequences</taxon>
        <taxon>metagenomes</taxon>
        <taxon>organismal metagenomes</taxon>
    </lineage>
</organism>
<dbReference type="CDD" id="cd06186">
    <property type="entry name" value="NOX_Duox_like_FAD_NADP"/>
    <property type="match status" value="1"/>
</dbReference>
<dbReference type="SUPFAM" id="SSF63380">
    <property type="entry name" value="Riboflavin synthase domain-like"/>
    <property type="match status" value="1"/>
</dbReference>
<feature type="transmembrane region" description="Helical" evidence="2">
    <location>
        <begin position="34"/>
        <end position="58"/>
    </location>
</feature>
<feature type="transmembrane region" description="Helical" evidence="2">
    <location>
        <begin position="101"/>
        <end position="122"/>
    </location>
</feature>
<dbReference type="InterPro" id="IPR013121">
    <property type="entry name" value="Fe_red_NAD-bd_6"/>
</dbReference>
<feature type="transmembrane region" description="Helical" evidence="2">
    <location>
        <begin position="129"/>
        <end position="148"/>
    </location>
</feature>
<feature type="transmembrane region" description="Helical" evidence="2">
    <location>
        <begin position="9"/>
        <end position="28"/>
    </location>
</feature>
<dbReference type="InterPro" id="IPR017927">
    <property type="entry name" value="FAD-bd_FR_type"/>
</dbReference>
<dbReference type="InterPro" id="IPR017938">
    <property type="entry name" value="Riboflavin_synthase-like_b-brl"/>
</dbReference>
<evidence type="ECO:0000313" key="4">
    <source>
        <dbReference type="EMBL" id="QHS89774.1"/>
    </source>
</evidence>
<feature type="transmembrane region" description="Helical" evidence="2">
    <location>
        <begin position="70"/>
        <end position="89"/>
    </location>
</feature>
<dbReference type="Pfam" id="PF08030">
    <property type="entry name" value="NAD_binding_6"/>
    <property type="match status" value="1"/>
</dbReference>
<evidence type="ECO:0000256" key="1">
    <source>
        <dbReference type="ARBA" id="ARBA00023002"/>
    </source>
</evidence>
<evidence type="ECO:0000259" key="3">
    <source>
        <dbReference type="PROSITE" id="PS51384"/>
    </source>
</evidence>
<evidence type="ECO:0000256" key="2">
    <source>
        <dbReference type="SAM" id="Phobius"/>
    </source>
</evidence>
<dbReference type="GO" id="GO:0016491">
    <property type="term" value="F:oxidoreductase activity"/>
    <property type="evidence" value="ECO:0007669"/>
    <property type="project" value="UniProtKB-KW"/>
</dbReference>
<dbReference type="AlphaFoldDB" id="A0A6C0BD94"/>
<dbReference type="GO" id="GO:0005886">
    <property type="term" value="C:plasma membrane"/>
    <property type="evidence" value="ECO:0007669"/>
    <property type="project" value="TreeGrafter"/>
</dbReference>
<keyword evidence="2" id="KW-0812">Transmembrane</keyword>
<accession>A0A6C0BD94</accession>
<sequence>MIRYIVKNLFYICIILLSIMMWIINFYYYSDYSYIFRIAKGFGLNLRIWTMFMYFTMCRSILNGKFENHVSYHIFIGNMMIISTIGHTISHILYNKNMMDSIHITGYILSFLFSMITFTYLLKKYNYKIFKLGHMVYYIFLLLCILHVKKYWYFFSTPLLVFIIESTLNYNKLQISKIINVKIIENISNDEIRENISIQNDLKIKNNKRKEVSNPVLYISLPRKIDSVPGSFYYICIPKLSIFEWHPFSISVSSFVDQLVFLIEVKGDWTSGLYDLTKTGIINDKIEDISVLVMGPFYTSSTKMLKTDVKEKIAICTGIGITPFLSIIGTKIDSYNVNLEHRDNFYNIFGKDFQQHRAYSLTSQKDIESCVTYKNQIFTIIWIFRNLINVQNLFECVKVIMENSVNIILKIYITSKDYNEELKNKFIEDNKVSGIEISFGRPSIEEIFKENPKSVFYCGNPLMKNLVNDYCYDNKIKFSSEIFG</sequence>
<keyword evidence="2" id="KW-0472">Membrane</keyword>
<dbReference type="InterPro" id="IPR013112">
    <property type="entry name" value="FAD-bd_8"/>
</dbReference>
<dbReference type="PANTHER" id="PTHR11972:SF153">
    <property type="entry name" value="SUPEROXIDE-GENERATING NADPH OXIDASE HEAVY CHAIN SUBUNIT A"/>
    <property type="match status" value="1"/>
</dbReference>
<keyword evidence="1" id="KW-0560">Oxidoreductase</keyword>
<protein>
    <recommendedName>
        <fullName evidence="3">FAD-binding FR-type domain-containing protein</fullName>
    </recommendedName>
</protein>